<evidence type="ECO:0000313" key="11">
    <source>
        <dbReference type="EMBL" id="OAF69528.1"/>
    </source>
</evidence>
<comment type="similarity">
    <text evidence="2">Belongs to the LARP7 family.</text>
</comment>
<dbReference type="SUPFAM" id="SSF54928">
    <property type="entry name" value="RNA-binding domain, RBD"/>
    <property type="match status" value="1"/>
</dbReference>
<dbReference type="SUPFAM" id="SSF46785">
    <property type="entry name" value="Winged helix' DNA-binding domain"/>
    <property type="match status" value="1"/>
</dbReference>
<dbReference type="GO" id="GO:1990904">
    <property type="term" value="C:ribonucleoprotein complex"/>
    <property type="evidence" value="ECO:0007669"/>
    <property type="project" value="UniProtKB-UniRule"/>
</dbReference>
<dbReference type="Pfam" id="PF05383">
    <property type="entry name" value="La"/>
    <property type="match status" value="1"/>
</dbReference>
<dbReference type="OrthoDB" id="439993at2759"/>
<dbReference type="InterPro" id="IPR036388">
    <property type="entry name" value="WH-like_DNA-bd_sf"/>
</dbReference>
<dbReference type="Pfam" id="PF00076">
    <property type="entry name" value="RRM_1"/>
    <property type="match status" value="1"/>
</dbReference>
<name>A0A177B5H0_9BILA</name>
<dbReference type="InterPro" id="IPR002344">
    <property type="entry name" value="Lupus_La"/>
</dbReference>
<dbReference type="InterPro" id="IPR036390">
    <property type="entry name" value="WH_DNA-bd_sf"/>
</dbReference>
<dbReference type="GO" id="GO:0006396">
    <property type="term" value="P:RNA processing"/>
    <property type="evidence" value="ECO:0007669"/>
    <property type="project" value="InterPro"/>
</dbReference>
<evidence type="ECO:0000259" key="9">
    <source>
        <dbReference type="PROSITE" id="PS50961"/>
    </source>
</evidence>
<dbReference type="InterPro" id="IPR006630">
    <property type="entry name" value="La_HTH"/>
</dbReference>
<evidence type="ECO:0000259" key="8">
    <source>
        <dbReference type="PROSITE" id="PS50102"/>
    </source>
</evidence>
<dbReference type="PRINTS" id="PR00302">
    <property type="entry name" value="LUPUSLA"/>
</dbReference>
<dbReference type="InterPro" id="IPR000504">
    <property type="entry name" value="RRM_dom"/>
</dbReference>
<keyword evidence="6" id="KW-0539">Nucleus</keyword>
<feature type="domain" description="XRRM" evidence="10">
    <location>
        <begin position="297"/>
        <end position="409"/>
    </location>
</feature>
<keyword evidence="3 7" id="KW-0694">RNA-binding</keyword>
<evidence type="ECO:0000313" key="12">
    <source>
        <dbReference type="Proteomes" id="UP000078046"/>
    </source>
</evidence>
<dbReference type="Gene3D" id="1.10.10.10">
    <property type="entry name" value="Winged helix-like DNA-binding domain superfamily/Winged helix DNA-binding domain"/>
    <property type="match status" value="1"/>
</dbReference>
<sequence>MKVRMSDGFGKSFEKKSMMVLNQIEFYMGDANLRRDRFMSSEIYNSVDGYVALSVFLKFNKIKSLDVDENFLKNALKPSNNLEVDGTRNMVKRIIPFVSSETLDENVIYADNLPKPIDMDNINKVFGEYGKIYYISLPKYHSTRDFKGFAFVEYSSKEEADLACKKLNLYKGSSPPSSFPKGNKDFIRLQRQLSKLMDELNIVEDAISKSPKVKCEGEMGKRRLKESNEIECKKIKLKKDKIIPETLMRVIPKTKWLKMRKKYLDGQKNEYSQMKTSIEDVKMKLNSREPSNETIKQLEMTPNVLVKIEIYPENTKKYIKTIMTKLSPIVYIDMNKQFLNTEAIVRYSLEDEAIKIVNEYKDSDEFKLTMLSGEEESNYWKKINSDRTIKKTKIKNEKIVEKINQNPISPVKPKSHIVFN</sequence>
<dbReference type="Proteomes" id="UP000078046">
    <property type="component" value="Unassembled WGS sequence"/>
</dbReference>
<comment type="caution">
    <text evidence="11">The sequence shown here is derived from an EMBL/GenBank/DDBJ whole genome shotgun (WGS) entry which is preliminary data.</text>
</comment>
<protein>
    <submittedName>
        <fullName evidence="11">Uncharacterized protein</fullName>
    </submittedName>
</protein>
<dbReference type="InterPro" id="IPR045180">
    <property type="entry name" value="La_dom_prot"/>
</dbReference>
<evidence type="ECO:0000259" key="10">
    <source>
        <dbReference type="PROSITE" id="PS51939"/>
    </source>
</evidence>
<feature type="domain" description="HTH La-type RNA-binding" evidence="9">
    <location>
        <begin position="10"/>
        <end position="101"/>
    </location>
</feature>
<evidence type="ECO:0000256" key="4">
    <source>
        <dbReference type="ARBA" id="ARBA00023015"/>
    </source>
</evidence>
<dbReference type="AlphaFoldDB" id="A0A177B5H0"/>
<reference evidence="11 12" key="1">
    <citation type="submission" date="2016-04" db="EMBL/GenBank/DDBJ databases">
        <title>The genome of Intoshia linei affirms orthonectids as highly simplified spiralians.</title>
        <authorList>
            <person name="Mikhailov K.V."/>
            <person name="Slusarev G.S."/>
            <person name="Nikitin M.A."/>
            <person name="Logacheva M.D."/>
            <person name="Penin A."/>
            <person name="Aleoshin V."/>
            <person name="Panchin Y.V."/>
        </authorList>
    </citation>
    <scope>NUCLEOTIDE SEQUENCE [LARGE SCALE GENOMIC DNA]</scope>
    <source>
        <strain evidence="11">Intl2013</strain>
        <tissue evidence="11">Whole animal</tissue>
    </source>
</reference>
<dbReference type="GO" id="GO:0005634">
    <property type="term" value="C:nucleus"/>
    <property type="evidence" value="ECO:0007669"/>
    <property type="project" value="UniProtKB-SubCell"/>
</dbReference>
<dbReference type="InterPro" id="IPR035979">
    <property type="entry name" value="RBD_domain_sf"/>
</dbReference>
<evidence type="ECO:0000256" key="5">
    <source>
        <dbReference type="ARBA" id="ARBA00023163"/>
    </source>
</evidence>
<evidence type="ECO:0000256" key="2">
    <source>
        <dbReference type="ARBA" id="ARBA00008680"/>
    </source>
</evidence>
<organism evidence="11 12">
    <name type="scientific">Intoshia linei</name>
    <dbReference type="NCBI Taxonomy" id="1819745"/>
    <lineage>
        <taxon>Eukaryota</taxon>
        <taxon>Metazoa</taxon>
        <taxon>Spiralia</taxon>
        <taxon>Lophotrochozoa</taxon>
        <taxon>Mesozoa</taxon>
        <taxon>Orthonectida</taxon>
        <taxon>Rhopaluridae</taxon>
        <taxon>Intoshia</taxon>
    </lineage>
</organism>
<dbReference type="GO" id="GO:0003723">
    <property type="term" value="F:RNA binding"/>
    <property type="evidence" value="ECO:0007669"/>
    <property type="project" value="UniProtKB-UniRule"/>
</dbReference>
<dbReference type="PROSITE" id="PS50961">
    <property type="entry name" value="HTH_LA"/>
    <property type="match status" value="1"/>
</dbReference>
<keyword evidence="5" id="KW-0804">Transcription</keyword>
<evidence type="ECO:0000256" key="3">
    <source>
        <dbReference type="ARBA" id="ARBA00022884"/>
    </source>
</evidence>
<accession>A0A177B5H0</accession>
<dbReference type="Pfam" id="PF08777">
    <property type="entry name" value="RRM_3"/>
    <property type="match status" value="1"/>
</dbReference>
<dbReference type="EMBL" id="LWCA01000268">
    <property type="protein sequence ID" value="OAF69528.1"/>
    <property type="molecule type" value="Genomic_DNA"/>
</dbReference>
<dbReference type="PROSITE" id="PS51939">
    <property type="entry name" value="XRRM"/>
    <property type="match status" value="1"/>
</dbReference>
<comment type="subcellular location">
    <subcellularLocation>
        <location evidence="1">Nucleus</location>
    </subcellularLocation>
</comment>
<dbReference type="PROSITE" id="PS50102">
    <property type="entry name" value="RRM"/>
    <property type="match status" value="1"/>
</dbReference>
<dbReference type="SMART" id="SM00360">
    <property type="entry name" value="RRM"/>
    <property type="match status" value="1"/>
</dbReference>
<dbReference type="PANTHER" id="PTHR22792:SF62">
    <property type="entry name" value="LA-RELATED PROTEIN 7"/>
    <property type="match status" value="1"/>
</dbReference>
<dbReference type="InterPro" id="IPR012677">
    <property type="entry name" value="Nucleotide-bd_a/b_plait_sf"/>
</dbReference>
<keyword evidence="4" id="KW-0805">Transcription regulation</keyword>
<feature type="domain" description="RRM" evidence="8">
    <location>
        <begin position="106"/>
        <end position="168"/>
    </location>
</feature>
<keyword evidence="12" id="KW-1185">Reference proteome</keyword>
<evidence type="ECO:0000256" key="7">
    <source>
        <dbReference type="PROSITE-ProRule" id="PRU00332"/>
    </source>
</evidence>
<dbReference type="SMART" id="SM00715">
    <property type="entry name" value="LA"/>
    <property type="match status" value="1"/>
</dbReference>
<gene>
    <name evidence="11" type="ORF">A3Q56_02726</name>
</gene>
<dbReference type="PANTHER" id="PTHR22792">
    <property type="entry name" value="LUPUS LA PROTEIN-RELATED"/>
    <property type="match status" value="1"/>
</dbReference>
<dbReference type="CDD" id="cd07323">
    <property type="entry name" value="LAM"/>
    <property type="match status" value="1"/>
</dbReference>
<evidence type="ECO:0000256" key="6">
    <source>
        <dbReference type="ARBA" id="ARBA00023242"/>
    </source>
</evidence>
<evidence type="ECO:0000256" key="1">
    <source>
        <dbReference type="ARBA" id="ARBA00004123"/>
    </source>
</evidence>
<proteinExistence type="inferred from homology"/>
<dbReference type="Gene3D" id="3.30.70.330">
    <property type="match status" value="2"/>
</dbReference>
<dbReference type="InterPro" id="IPR014886">
    <property type="entry name" value="La_xRRM"/>
</dbReference>